<keyword evidence="3" id="KW-1185">Reference proteome</keyword>
<evidence type="ECO:0000313" key="3">
    <source>
        <dbReference type="Proteomes" id="UP000198569"/>
    </source>
</evidence>
<evidence type="ECO:0000313" key="2">
    <source>
        <dbReference type="EMBL" id="SDW57284.1"/>
    </source>
</evidence>
<dbReference type="InterPro" id="IPR036188">
    <property type="entry name" value="FAD/NAD-bd_sf"/>
</dbReference>
<dbReference type="Pfam" id="PF01266">
    <property type="entry name" value="DAO"/>
    <property type="match status" value="1"/>
</dbReference>
<dbReference type="PRINTS" id="PR00420">
    <property type="entry name" value="RNGMNOXGNASE"/>
</dbReference>
<evidence type="ECO:0000259" key="1">
    <source>
        <dbReference type="Pfam" id="PF01266"/>
    </source>
</evidence>
<dbReference type="Proteomes" id="UP000198569">
    <property type="component" value="Unassembled WGS sequence"/>
</dbReference>
<feature type="domain" description="FAD dependent oxidoreductase" evidence="1">
    <location>
        <begin position="39"/>
        <end position="393"/>
    </location>
</feature>
<name>A0A1H2UP22_9FLAO</name>
<dbReference type="PANTHER" id="PTHR13847:SF201">
    <property type="entry name" value="PUTATIBE OXIDOREDUCTASE"/>
    <property type="match status" value="1"/>
</dbReference>
<protein>
    <submittedName>
        <fullName evidence="2">Glycine/D-amino acid oxidase</fullName>
    </submittedName>
</protein>
<dbReference type="AlphaFoldDB" id="A0A1H2UP22"/>
<dbReference type="Gene3D" id="3.50.50.60">
    <property type="entry name" value="FAD/NAD(P)-binding domain"/>
    <property type="match status" value="1"/>
</dbReference>
<dbReference type="Gene3D" id="3.30.9.10">
    <property type="entry name" value="D-Amino Acid Oxidase, subunit A, domain 2"/>
    <property type="match status" value="1"/>
</dbReference>
<reference evidence="3" key="1">
    <citation type="submission" date="2016-10" db="EMBL/GenBank/DDBJ databases">
        <authorList>
            <person name="Varghese N."/>
            <person name="Submissions S."/>
        </authorList>
    </citation>
    <scope>NUCLEOTIDE SEQUENCE [LARGE SCALE GENOMIC DNA]</scope>
    <source>
        <strain evidence="3">DSM 15718</strain>
    </source>
</reference>
<sequence>MLIFNIKAMDLKSGLPFWLIKNGLTDDYLTLDTNIETEILIIGSGITGALTAHFLCDAGVKCVIVDKRMSSTGSTTASTAQLQYEIDTYLFDLIDKVGEVNAVKAYKKCLESIYTLEKIIKKLKIDGHFNWRSSLYIASNAAGFKDLEKEYEIRKKHKLPVTLLNQKQLKSKFNIDKKGALYNDCSAQIDTFKLCNEILDYHKKHSGLLVYSHTEIVKIENKKGYILAHTEKKNTIKAKKIVAAPGFESEKLLKEKVMQLNSTYVIVSKPMKEDEFWQEKCLIWETARPYIYIRTTEDNRIMVGGFDEPFQDPKRRDKLMEKKNEAIIKRFKKFFPDSKIEIDFYWCGTFGETKDGLPFIGEHKDHPNMYFALGYGGNGITFSVIAAEMIKDLYVGNPTDADLFAFDR</sequence>
<gene>
    <name evidence="2" type="ORF">SAMN05444338_103209</name>
</gene>
<dbReference type="EMBL" id="FNMV01000003">
    <property type="protein sequence ID" value="SDW57284.1"/>
    <property type="molecule type" value="Genomic_DNA"/>
</dbReference>
<dbReference type="STRING" id="229203.SAMN05444338_103209"/>
<organism evidence="2 3">
    <name type="scientific">Flavobacterium degerlachei</name>
    <dbReference type="NCBI Taxonomy" id="229203"/>
    <lineage>
        <taxon>Bacteria</taxon>
        <taxon>Pseudomonadati</taxon>
        <taxon>Bacteroidota</taxon>
        <taxon>Flavobacteriia</taxon>
        <taxon>Flavobacteriales</taxon>
        <taxon>Flavobacteriaceae</taxon>
        <taxon>Flavobacterium</taxon>
    </lineage>
</organism>
<dbReference type="InterPro" id="IPR006076">
    <property type="entry name" value="FAD-dep_OxRdtase"/>
</dbReference>
<dbReference type="PANTHER" id="PTHR13847">
    <property type="entry name" value="SARCOSINE DEHYDROGENASE-RELATED"/>
    <property type="match status" value="1"/>
</dbReference>
<dbReference type="GO" id="GO:0005737">
    <property type="term" value="C:cytoplasm"/>
    <property type="evidence" value="ECO:0007669"/>
    <property type="project" value="TreeGrafter"/>
</dbReference>
<proteinExistence type="predicted"/>
<dbReference type="SUPFAM" id="SSF51905">
    <property type="entry name" value="FAD/NAD(P)-binding domain"/>
    <property type="match status" value="1"/>
</dbReference>
<accession>A0A1H2UP22</accession>